<sequence length="104" mass="11978">MYKNSVFAVHLCLFNSQQDFIHLNTPPDHSIWVCLANLRPFYDRCYFGLALFWSPRFKFWSICGPKTGSLITFLQHMIDTPGKSLAGFNLGQANCTYVKIDRPV</sequence>
<reference evidence="1" key="1">
    <citation type="journal article" date="2013" name="J. Plant Res.">
        <title>Effect of fungi and light on seed germination of three Opuntia species from semiarid lands of central Mexico.</title>
        <authorList>
            <person name="Delgado-Sanchez P."/>
            <person name="Jimenez-Bremont J.F."/>
            <person name="Guerrero-Gonzalez Mde L."/>
            <person name="Flores J."/>
        </authorList>
    </citation>
    <scope>NUCLEOTIDE SEQUENCE</scope>
    <source>
        <tissue evidence="1">Cladode</tissue>
    </source>
</reference>
<reference evidence="1" key="2">
    <citation type="submission" date="2020-07" db="EMBL/GenBank/DDBJ databases">
        <authorList>
            <person name="Vera ALvarez R."/>
            <person name="Arias-Moreno D.M."/>
            <person name="Jimenez-Jacinto V."/>
            <person name="Jimenez-Bremont J.F."/>
            <person name="Swaminathan K."/>
            <person name="Moose S.P."/>
            <person name="Guerrero-Gonzalez M.L."/>
            <person name="Marino-Ramirez L."/>
            <person name="Landsman D."/>
            <person name="Rodriguez-Kessler M."/>
            <person name="Delgado-Sanchez P."/>
        </authorList>
    </citation>
    <scope>NUCLEOTIDE SEQUENCE</scope>
    <source>
        <tissue evidence="1">Cladode</tissue>
    </source>
</reference>
<organism evidence="1">
    <name type="scientific">Opuntia streptacantha</name>
    <name type="common">Prickly pear cactus</name>
    <name type="synonym">Opuntia cardona</name>
    <dbReference type="NCBI Taxonomy" id="393608"/>
    <lineage>
        <taxon>Eukaryota</taxon>
        <taxon>Viridiplantae</taxon>
        <taxon>Streptophyta</taxon>
        <taxon>Embryophyta</taxon>
        <taxon>Tracheophyta</taxon>
        <taxon>Spermatophyta</taxon>
        <taxon>Magnoliopsida</taxon>
        <taxon>eudicotyledons</taxon>
        <taxon>Gunneridae</taxon>
        <taxon>Pentapetalae</taxon>
        <taxon>Caryophyllales</taxon>
        <taxon>Cactineae</taxon>
        <taxon>Cactaceae</taxon>
        <taxon>Opuntioideae</taxon>
        <taxon>Opuntia</taxon>
    </lineage>
</organism>
<protein>
    <submittedName>
        <fullName evidence="1">Uncharacterized protein</fullName>
    </submittedName>
</protein>
<name>A0A7C9CN40_OPUST</name>
<dbReference type="AlphaFoldDB" id="A0A7C9CN40"/>
<proteinExistence type="predicted"/>
<evidence type="ECO:0000313" key="1">
    <source>
        <dbReference type="EMBL" id="MBA4621940.1"/>
    </source>
</evidence>
<dbReference type="EMBL" id="GISG01036395">
    <property type="protein sequence ID" value="MBA4621940.1"/>
    <property type="molecule type" value="Transcribed_RNA"/>
</dbReference>
<accession>A0A7C9CN40</accession>